<feature type="compositionally biased region" description="Polar residues" evidence="1">
    <location>
        <begin position="1"/>
        <end position="13"/>
    </location>
</feature>
<organism evidence="2">
    <name type="scientific">Arundo donax</name>
    <name type="common">Giant reed</name>
    <name type="synonym">Donax arundinaceus</name>
    <dbReference type="NCBI Taxonomy" id="35708"/>
    <lineage>
        <taxon>Eukaryota</taxon>
        <taxon>Viridiplantae</taxon>
        <taxon>Streptophyta</taxon>
        <taxon>Embryophyta</taxon>
        <taxon>Tracheophyta</taxon>
        <taxon>Spermatophyta</taxon>
        <taxon>Magnoliopsida</taxon>
        <taxon>Liliopsida</taxon>
        <taxon>Poales</taxon>
        <taxon>Poaceae</taxon>
        <taxon>PACMAD clade</taxon>
        <taxon>Arundinoideae</taxon>
        <taxon>Arundineae</taxon>
        <taxon>Arundo</taxon>
    </lineage>
</organism>
<dbReference type="EMBL" id="GBRH01279772">
    <property type="protein sequence ID" value="JAD18123.1"/>
    <property type="molecule type" value="Transcribed_RNA"/>
</dbReference>
<name>A0A0A9UBP0_ARUDO</name>
<reference evidence="2" key="2">
    <citation type="journal article" date="2015" name="Data Brief">
        <title>Shoot transcriptome of the giant reed, Arundo donax.</title>
        <authorList>
            <person name="Barrero R.A."/>
            <person name="Guerrero F.D."/>
            <person name="Moolhuijzen P."/>
            <person name="Goolsby J.A."/>
            <person name="Tidwell J."/>
            <person name="Bellgard S.E."/>
            <person name="Bellgard M.I."/>
        </authorList>
    </citation>
    <scope>NUCLEOTIDE SEQUENCE</scope>
    <source>
        <tissue evidence="2">Shoot tissue taken approximately 20 cm above the soil surface</tissue>
    </source>
</reference>
<feature type="region of interest" description="Disordered" evidence="1">
    <location>
        <begin position="1"/>
        <end position="53"/>
    </location>
</feature>
<sequence>MSKTPSSWPSRTQYVCGRRPTISRARDSGRQHASRAVRSTTTSSRSCAGDAGS</sequence>
<accession>A0A0A9UBP0</accession>
<feature type="compositionally biased region" description="Low complexity" evidence="1">
    <location>
        <begin position="34"/>
        <end position="53"/>
    </location>
</feature>
<protein>
    <submittedName>
        <fullName evidence="2">Uncharacterized protein</fullName>
    </submittedName>
</protein>
<reference evidence="2" key="1">
    <citation type="submission" date="2014-09" db="EMBL/GenBank/DDBJ databases">
        <authorList>
            <person name="Magalhaes I.L.F."/>
            <person name="Oliveira U."/>
            <person name="Santos F.R."/>
            <person name="Vidigal T.H.D.A."/>
            <person name="Brescovit A.D."/>
            <person name="Santos A.J."/>
        </authorList>
    </citation>
    <scope>NUCLEOTIDE SEQUENCE</scope>
    <source>
        <tissue evidence="2">Shoot tissue taken approximately 20 cm above the soil surface</tissue>
    </source>
</reference>
<dbReference type="AlphaFoldDB" id="A0A0A9UBP0"/>
<evidence type="ECO:0000313" key="2">
    <source>
        <dbReference type="EMBL" id="JAD18123.1"/>
    </source>
</evidence>
<evidence type="ECO:0000256" key="1">
    <source>
        <dbReference type="SAM" id="MobiDB-lite"/>
    </source>
</evidence>
<proteinExistence type="predicted"/>